<dbReference type="EnsemblMetazoa" id="G27438.5">
    <property type="protein sequence ID" value="G27438.5:cds"/>
    <property type="gene ID" value="G27438"/>
</dbReference>
<sequence length="217" mass="25940">MAVALTYRDYHNQAFSKFELKMMELEVLKNEANKHVGRLNSLKMRYMDWFLRSQQSFLDSMKLIHILGGDLLPREINTIRNYKRVMRFSGQLPSNGTPRDGSQGKMFGFLMFWEELLMLKRDNDALYKKICDFCSSIRRLREPMLKDEIDRLHQRLNLLLSEDFDFTSLSNDRHNLFTYRVALHDHRYHGLVSYIPYLLSIANKLCYWTSKLHIEFV</sequence>
<accession>A0A8W8LAX5</accession>
<reference evidence="1" key="1">
    <citation type="submission" date="2022-08" db="UniProtKB">
        <authorList>
            <consortium name="EnsemblMetazoa"/>
        </authorList>
    </citation>
    <scope>IDENTIFICATION</scope>
    <source>
        <strain evidence="1">05x7-T-G4-1.051#20</strain>
    </source>
</reference>
<evidence type="ECO:0000313" key="1">
    <source>
        <dbReference type="EnsemblMetazoa" id="G27438.4:cds"/>
    </source>
</evidence>
<dbReference type="EnsemblMetazoa" id="G27438.3">
    <property type="protein sequence ID" value="G27438.3:cds"/>
    <property type="gene ID" value="G27438"/>
</dbReference>
<dbReference type="EnsemblMetazoa" id="G27438.2">
    <property type="protein sequence ID" value="G27438.2:cds"/>
    <property type="gene ID" value="G27438"/>
</dbReference>
<dbReference type="Proteomes" id="UP000005408">
    <property type="component" value="Unassembled WGS sequence"/>
</dbReference>
<name>A0A8W8LAX5_MAGGI</name>
<dbReference type="EnsemblMetazoa" id="G27438.4">
    <property type="protein sequence ID" value="G27438.4:cds"/>
    <property type="gene ID" value="G27438"/>
</dbReference>
<dbReference type="AlphaFoldDB" id="A0A8W8LAX5"/>
<evidence type="ECO:0000313" key="2">
    <source>
        <dbReference type="Proteomes" id="UP000005408"/>
    </source>
</evidence>
<dbReference type="EnsemblMetazoa" id="G27438.1">
    <property type="protein sequence ID" value="G27438.1:cds"/>
    <property type="gene ID" value="G27438"/>
</dbReference>
<organism evidence="1 2">
    <name type="scientific">Magallana gigas</name>
    <name type="common">Pacific oyster</name>
    <name type="synonym">Crassostrea gigas</name>
    <dbReference type="NCBI Taxonomy" id="29159"/>
    <lineage>
        <taxon>Eukaryota</taxon>
        <taxon>Metazoa</taxon>
        <taxon>Spiralia</taxon>
        <taxon>Lophotrochozoa</taxon>
        <taxon>Mollusca</taxon>
        <taxon>Bivalvia</taxon>
        <taxon>Autobranchia</taxon>
        <taxon>Pteriomorphia</taxon>
        <taxon>Ostreida</taxon>
        <taxon>Ostreoidea</taxon>
        <taxon>Ostreidae</taxon>
        <taxon>Magallana</taxon>
    </lineage>
</organism>
<proteinExistence type="predicted"/>
<protein>
    <submittedName>
        <fullName evidence="1">Uncharacterized protein</fullName>
    </submittedName>
</protein>
<dbReference type="EnsemblMetazoa" id="G27438.6">
    <property type="protein sequence ID" value="G27438.6:cds"/>
    <property type="gene ID" value="G27438"/>
</dbReference>
<dbReference type="OMA" id="TYRDYHN"/>
<dbReference type="OrthoDB" id="6060782at2759"/>
<keyword evidence="2" id="KW-1185">Reference proteome</keyword>